<evidence type="ECO:0000313" key="2">
    <source>
        <dbReference type="Proteomes" id="UP000019487"/>
    </source>
</evidence>
<proteinExistence type="predicted"/>
<keyword evidence="2" id="KW-1185">Reference proteome</keyword>
<dbReference type="AlphaFoldDB" id="W9C5H9"/>
<accession>W9C5H9</accession>
<protein>
    <submittedName>
        <fullName evidence="1">Uncharacterized protein</fullName>
    </submittedName>
</protein>
<sequence>MTRQRGIPKLQNCRFGRHRLGEAAYANSPPSPLSSPFLSSKNLKERRGGEFAYTGKKLDTIQEFWVPFPNSTFVEIQGTIPDKANQTFDIEERKGGEFVYAGYHQICGAVYEAKEEFDDTINDLTKNPVSMLQLRVLGNPLRLPDKIHHQITQKIQIDCEGIGKHFKACTNDVVGSLNFRLHASSGSTSSWHMNSMGYFTTILMHGKDDDISLWPFAEIRHLSRERQLEVWADFAAHGESWIPPLTPMILEDKESNISNLVSTSIPTDAVLELSKQIHYNTGYEVRYDIENNDFGKDDNICLLRKGSACTLAQNQLHFVITP</sequence>
<gene>
    <name evidence="1" type="ORF">SBOR_7604</name>
</gene>
<reference evidence="1 2" key="1">
    <citation type="journal article" date="2014" name="Genome Announc.">
        <title>Draft genome sequence of Sclerotinia borealis, a psychrophilic plant pathogenic fungus.</title>
        <authorList>
            <person name="Mardanov A.V."/>
            <person name="Beletsky A.V."/>
            <person name="Kadnikov V.V."/>
            <person name="Ignatov A.N."/>
            <person name="Ravin N.V."/>
        </authorList>
    </citation>
    <scope>NUCLEOTIDE SEQUENCE [LARGE SCALE GENOMIC DNA]</scope>
    <source>
        <strain evidence="2">F-4157</strain>
    </source>
</reference>
<dbReference type="EMBL" id="AYSA01000435">
    <property type="protein sequence ID" value="ESZ92012.1"/>
    <property type="molecule type" value="Genomic_DNA"/>
</dbReference>
<dbReference type="Proteomes" id="UP000019487">
    <property type="component" value="Unassembled WGS sequence"/>
</dbReference>
<name>W9C5H9_SCLBF</name>
<organism evidence="1 2">
    <name type="scientific">Sclerotinia borealis (strain F-4128)</name>
    <dbReference type="NCBI Taxonomy" id="1432307"/>
    <lineage>
        <taxon>Eukaryota</taxon>
        <taxon>Fungi</taxon>
        <taxon>Dikarya</taxon>
        <taxon>Ascomycota</taxon>
        <taxon>Pezizomycotina</taxon>
        <taxon>Leotiomycetes</taxon>
        <taxon>Helotiales</taxon>
        <taxon>Sclerotiniaceae</taxon>
        <taxon>Sclerotinia</taxon>
    </lineage>
</organism>
<comment type="caution">
    <text evidence="1">The sequence shown here is derived from an EMBL/GenBank/DDBJ whole genome shotgun (WGS) entry which is preliminary data.</text>
</comment>
<dbReference type="HOGENOM" id="CLU_863716_0_0_1"/>
<evidence type="ECO:0000313" key="1">
    <source>
        <dbReference type="EMBL" id="ESZ92012.1"/>
    </source>
</evidence>